<organism evidence="1">
    <name type="scientific">Timema poppense</name>
    <name type="common">Walking stick</name>
    <dbReference type="NCBI Taxonomy" id="170557"/>
    <lineage>
        <taxon>Eukaryota</taxon>
        <taxon>Metazoa</taxon>
        <taxon>Ecdysozoa</taxon>
        <taxon>Arthropoda</taxon>
        <taxon>Hexapoda</taxon>
        <taxon>Insecta</taxon>
        <taxon>Pterygota</taxon>
        <taxon>Neoptera</taxon>
        <taxon>Polyneoptera</taxon>
        <taxon>Phasmatodea</taxon>
        <taxon>Timematodea</taxon>
        <taxon>Timematoidea</taxon>
        <taxon>Timematidae</taxon>
        <taxon>Timema</taxon>
    </lineage>
</organism>
<name>A0A7R9DCF3_TIMPO</name>
<sequence length="198" mass="22960">MQEERDVKLKTVLSMLTMEDIVLNMKIVKNVKPKTALSMLSMEDIVFHMEEVRNVKLKTALSMLSMEDIVFHMEEEDVVLQLEEEGFSRPRWDSLLARIHAWWSEAKVWFHQYIEGRWLVERFRGIVASQPSVTRLITSFTLCVVLPSPIGPSSSAARNRFESNMLVFQPILPEHFDENVDLSHLSYSTDMGSYILNP</sequence>
<reference evidence="1" key="1">
    <citation type="submission" date="2020-11" db="EMBL/GenBank/DDBJ databases">
        <authorList>
            <person name="Tran Van P."/>
        </authorList>
    </citation>
    <scope>NUCLEOTIDE SEQUENCE</scope>
</reference>
<accession>A0A7R9DCF3</accession>
<gene>
    <name evidence="1" type="ORF">TPSB3V08_LOCUS8247</name>
</gene>
<proteinExistence type="predicted"/>
<protein>
    <submittedName>
        <fullName evidence="1">Uncharacterized protein</fullName>
    </submittedName>
</protein>
<evidence type="ECO:0000313" key="1">
    <source>
        <dbReference type="EMBL" id="CAD7412121.1"/>
    </source>
</evidence>
<dbReference type="AlphaFoldDB" id="A0A7R9DCF3"/>
<dbReference type="EMBL" id="OD005800">
    <property type="protein sequence ID" value="CAD7412121.1"/>
    <property type="molecule type" value="Genomic_DNA"/>
</dbReference>